<keyword evidence="3" id="KW-1185">Reference proteome</keyword>
<protein>
    <submittedName>
        <fullName evidence="2">Uncharacterized protein</fullName>
    </submittedName>
</protein>
<dbReference type="EMBL" id="JMFG01000016">
    <property type="protein sequence ID" value="KDA53820.1"/>
    <property type="molecule type" value="Genomic_DNA"/>
</dbReference>
<feature type="transmembrane region" description="Helical" evidence="1">
    <location>
        <begin position="36"/>
        <end position="55"/>
    </location>
</feature>
<evidence type="ECO:0000313" key="2">
    <source>
        <dbReference type="EMBL" id="KDA53820.1"/>
    </source>
</evidence>
<organism evidence="2 3">
    <name type="scientific">Thermoanaerobaculum aquaticum</name>
    <dbReference type="NCBI Taxonomy" id="1312852"/>
    <lineage>
        <taxon>Bacteria</taxon>
        <taxon>Pseudomonadati</taxon>
        <taxon>Acidobacteriota</taxon>
        <taxon>Thermoanaerobaculia</taxon>
        <taxon>Thermoanaerobaculales</taxon>
        <taxon>Thermoanaerobaculaceae</taxon>
        <taxon>Thermoanaerobaculum</taxon>
    </lineage>
</organism>
<dbReference type="AlphaFoldDB" id="A0A062XZ79"/>
<sequence>MVMADHFTLMTLHALLLAAFFSFLWKRDAAERRRYFLKVFLILLLGAVGVGWLMYPFPRPS</sequence>
<gene>
    <name evidence="2" type="ORF">EG19_02285</name>
</gene>
<reference evidence="2 3" key="1">
    <citation type="submission" date="2014-04" db="EMBL/GenBank/DDBJ databases">
        <title>The Genome Sequence of Thermoanaerobaculum aquaticum MP-01, The First Cultivated Group 23 Acidobacterium.</title>
        <authorList>
            <person name="Stamps B.W."/>
            <person name="Losey N.A."/>
            <person name="Lawson P.A."/>
            <person name="Stevenson B.S."/>
        </authorList>
    </citation>
    <scope>NUCLEOTIDE SEQUENCE [LARGE SCALE GENOMIC DNA]</scope>
    <source>
        <strain evidence="2 3">MP-01</strain>
    </source>
</reference>
<keyword evidence="1" id="KW-1133">Transmembrane helix</keyword>
<dbReference type="Proteomes" id="UP000027284">
    <property type="component" value="Unassembled WGS sequence"/>
</dbReference>
<evidence type="ECO:0000256" key="1">
    <source>
        <dbReference type="SAM" id="Phobius"/>
    </source>
</evidence>
<keyword evidence="1" id="KW-0472">Membrane</keyword>
<name>A0A062XZ79_9BACT</name>
<evidence type="ECO:0000313" key="3">
    <source>
        <dbReference type="Proteomes" id="UP000027284"/>
    </source>
</evidence>
<keyword evidence="1" id="KW-0812">Transmembrane</keyword>
<feature type="transmembrane region" description="Helical" evidence="1">
    <location>
        <begin position="6"/>
        <end position="24"/>
    </location>
</feature>
<accession>A0A062XZ79</accession>
<proteinExistence type="predicted"/>
<dbReference type="STRING" id="1312852.EG19_02285"/>
<comment type="caution">
    <text evidence="2">The sequence shown here is derived from an EMBL/GenBank/DDBJ whole genome shotgun (WGS) entry which is preliminary data.</text>
</comment>